<sequence length="68" mass="7858">MLLRLKIKAKLIKFKTKGLIVDDKPIKFKLQGLKINIKLMLFSKKGMNFNLLPIKNSKTPLPKSKNYS</sequence>
<keyword evidence="2" id="KW-1185">Reference proteome</keyword>
<name>A0A2V3ZU32_9BACT</name>
<proteinExistence type="predicted"/>
<evidence type="ECO:0000313" key="1">
    <source>
        <dbReference type="EMBL" id="PXX97789.1"/>
    </source>
</evidence>
<evidence type="ECO:0000313" key="2">
    <source>
        <dbReference type="Proteomes" id="UP000248079"/>
    </source>
</evidence>
<reference evidence="1 2" key="1">
    <citation type="submission" date="2018-05" db="EMBL/GenBank/DDBJ databases">
        <title>Marinifilum breve JC075T sp. nov., a marine bacterium isolated from Yongle Blue Hole in the South China Sea.</title>
        <authorList>
            <person name="Fu T."/>
        </authorList>
    </citation>
    <scope>NUCLEOTIDE SEQUENCE [LARGE SCALE GENOMIC DNA]</scope>
    <source>
        <strain evidence="1 2">JC075</strain>
    </source>
</reference>
<comment type="caution">
    <text evidence="1">The sequence shown here is derived from an EMBL/GenBank/DDBJ whole genome shotgun (WGS) entry which is preliminary data.</text>
</comment>
<dbReference type="AlphaFoldDB" id="A0A2V3ZU32"/>
<accession>A0A2V3ZU32</accession>
<dbReference type="Proteomes" id="UP000248079">
    <property type="component" value="Unassembled WGS sequence"/>
</dbReference>
<organism evidence="1 2">
    <name type="scientific">Marinifilum breve</name>
    <dbReference type="NCBI Taxonomy" id="2184082"/>
    <lineage>
        <taxon>Bacteria</taxon>
        <taxon>Pseudomonadati</taxon>
        <taxon>Bacteroidota</taxon>
        <taxon>Bacteroidia</taxon>
        <taxon>Marinilabiliales</taxon>
        <taxon>Marinifilaceae</taxon>
    </lineage>
</organism>
<dbReference type="EMBL" id="QFLI01000009">
    <property type="protein sequence ID" value="PXX97789.1"/>
    <property type="molecule type" value="Genomic_DNA"/>
</dbReference>
<protein>
    <submittedName>
        <fullName evidence="1">Uncharacterized protein</fullName>
    </submittedName>
</protein>
<gene>
    <name evidence="1" type="ORF">DF185_17625</name>
</gene>